<comment type="caution">
    <text evidence="2">The sequence shown here is derived from an EMBL/GenBank/DDBJ whole genome shotgun (WGS) entry which is preliminary data.</text>
</comment>
<evidence type="ECO:0000256" key="1">
    <source>
        <dbReference type="SAM" id="MobiDB-lite"/>
    </source>
</evidence>
<sequence length="1250" mass="136175">MSAIVPGAFRNATPATNTLREADRAVLPSLTLFRSDGGPLAKEVRLENGQLHKTALAALSRGTAETIPVETAAELARLLDGLGPHQAISTGILRDRSCARIGTRSCLREGEVSRSLEHFHLPAGPGWLLWDYDAKSMPDAVATRMRELGGPVEALCHLWPEVREAARVIRPSSSDGLRAPGLAPVEGGLHGYILVQNVSRSRDILDILHQRAWAEGLGWMSLSTSGAALERSIIDVTVGSPERLIFEAPPVLQPPVTRIPRPTLTQEGCALSAPLLPEETRERARAAQASARQEIRPTAEARRASYAEMRVADQARRLGISAKASRQHVTRLLQTRILADDVLLDMPDGSTARVGDILDAPAQYDRMALPDPVEGLGYGADKATLLLTPRPGHPGDTPCLVSHAHGYRRVYRFARHELAVLSPVHPIPPHGAERAPALAAIRERIADWADLSDRYARARRSAAVGGDSDPIPALGDKEGDRLEGTPEQSSAAEEAVAGARRDSSAECLTGDPAAPVWLISGAQGVGKTAALVGRDGQPGLLHDGTSYVSIMYSIDQAKSAEAFADYIANRPRDRRTPGAIQLRGRAAERPDGKGAMCRIAPQAEAAAKAGADIRKDLCGRCPYADECAYLQQERDLAAMREEKDGVIVFAVHDHATVALPGGLQPDRVVFDERPRDFFHTSHVVPLKAWEQDLLSPLLRSGQRPHAIADRVAELSELVRPLCDAIRFAVADDPEHGLARIRSTAEALLADTSRARRLGCDSMTAAEILRRAAGILHQCRDRSLAQRIGQLLTAPSSQEEGQLDKALAQMIRERAPCHLTSMAGILVAIATELEQNHGPALRAVHQLKLDQQDCLVAEGITPLTMPRDIPVLHLDGTGNGELAQAWFGPRLQHYHHPIERLGTATYIGAHKFSTVSLTGVCPVTGHPRNADRAEDVRDRWRQVFARYPGCYIAMPKQALQVFGDLPGHVVAWFGALRGRNIAERCKTAIVIGRQQPTIRDIERKARALAVALDRPFAPLSNLPGKSYADYPTRREGLRMRDGNAHGIEVAYHPDPTAQLVLRQVRDAEATQALDRIRPHFETKQLIFAGAAIPDVTFDRSTDWRTFKAGGTPLERALERRVLPLAPIELMRAHPDLWPNRQAVQRDAGINDLFEAVQMKHSVLESPYIRDVQVEQPVQLIAYSRPPTGTGRGQRARSFAALVLATEEDVPALFKQWLGEVSISGIKTLRPTALRNAPNQAAARGQPGLTCR</sequence>
<feature type="compositionally biased region" description="Basic and acidic residues" evidence="1">
    <location>
        <begin position="475"/>
        <end position="484"/>
    </location>
</feature>
<organism evidence="2 3">
    <name type="scientific">Limimaricola litoreus</name>
    <dbReference type="NCBI Taxonomy" id="2955316"/>
    <lineage>
        <taxon>Bacteria</taxon>
        <taxon>Pseudomonadati</taxon>
        <taxon>Pseudomonadota</taxon>
        <taxon>Alphaproteobacteria</taxon>
        <taxon>Rhodobacterales</taxon>
        <taxon>Paracoccaceae</taxon>
        <taxon>Limimaricola</taxon>
    </lineage>
</organism>
<keyword evidence="3" id="KW-1185">Reference proteome</keyword>
<protein>
    <submittedName>
        <fullName evidence="2">Uncharacterized protein</fullName>
    </submittedName>
</protein>
<proteinExistence type="predicted"/>
<dbReference type="EMBL" id="JAMYXC010000018">
    <property type="protein sequence ID" value="MCP1167136.1"/>
    <property type="molecule type" value="Genomic_DNA"/>
</dbReference>
<evidence type="ECO:0000313" key="3">
    <source>
        <dbReference type="Proteomes" id="UP001139477"/>
    </source>
</evidence>
<reference evidence="2" key="1">
    <citation type="submission" date="2022-06" db="EMBL/GenBank/DDBJ databases">
        <title>Limimaricola sediminis sp. nov., isolated from an intertidal sediment.</title>
        <authorList>
            <person name="Shao X."/>
        </authorList>
    </citation>
    <scope>NUCLEOTIDE SEQUENCE</scope>
    <source>
        <strain evidence="2">ASW11-118</strain>
    </source>
</reference>
<dbReference type="Proteomes" id="UP001139477">
    <property type="component" value="Unassembled WGS sequence"/>
</dbReference>
<dbReference type="AlphaFoldDB" id="A0A9X2FRZ7"/>
<name>A0A9X2FRZ7_9RHOB</name>
<evidence type="ECO:0000313" key="2">
    <source>
        <dbReference type="EMBL" id="MCP1167136.1"/>
    </source>
</evidence>
<feature type="region of interest" description="Disordered" evidence="1">
    <location>
        <begin position="460"/>
        <end position="500"/>
    </location>
</feature>
<gene>
    <name evidence="2" type="ORF">NHG85_01105</name>
</gene>
<dbReference type="RefSeq" id="WP_253328991.1">
    <property type="nucleotide sequence ID" value="NZ_JAMYXC010000018.1"/>
</dbReference>
<accession>A0A9X2FRZ7</accession>